<keyword evidence="10" id="KW-1185">Reference proteome</keyword>
<evidence type="ECO:0000256" key="7">
    <source>
        <dbReference type="RuleBase" id="RU363032"/>
    </source>
</evidence>
<feature type="domain" description="ABC transmembrane type-1" evidence="8">
    <location>
        <begin position="74"/>
        <end position="286"/>
    </location>
</feature>
<dbReference type="RefSeq" id="WP_008885730.1">
    <property type="nucleotide sequence ID" value="NZ_FNAV01000002.1"/>
</dbReference>
<proteinExistence type="inferred from homology"/>
<dbReference type="SUPFAM" id="SSF160964">
    <property type="entry name" value="MalF N-terminal region-like"/>
    <property type="match status" value="1"/>
</dbReference>
<reference evidence="10" key="1">
    <citation type="submission" date="2016-10" db="EMBL/GenBank/DDBJ databases">
        <authorList>
            <person name="Varghese N."/>
            <person name="Submissions S."/>
        </authorList>
    </citation>
    <scope>NUCLEOTIDE SEQUENCE [LARGE SCALE GENOMIC DNA]</scope>
    <source>
        <strain evidence="10">DSM 10146</strain>
    </source>
</reference>
<dbReference type="GO" id="GO:0055085">
    <property type="term" value="P:transmembrane transport"/>
    <property type="evidence" value="ECO:0007669"/>
    <property type="project" value="InterPro"/>
</dbReference>
<comment type="subcellular location">
    <subcellularLocation>
        <location evidence="1 7">Cell membrane</location>
        <topology evidence="1 7">Multi-pass membrane protein</topology>
    </subcellularLocation>
</comment>
<evidence type="ECO:0000256" key="5">
    <source>
        <dbReference type="ARBA" id="ARBA00022989"/>
    </source>
</evidence>
<keyword evidence="2 7" id="KW-0813">Transport</keyword>
<evidence type="ECO:0000313" key="9">
    <source>
        <dbReference type="EMBL" id="SDE26849.1"/>
    </source>
</evidence>
<evidence type="ECO:0000256" key="6">
    <source>
        <dbReference type="ARBA" id="ARBA00023136"/>
    </source>
</evidence>
<evidence type="ECO:0000256" key="1">
    <source>
        <dbReference type="ARBA" id="ARBA00004651"/>
    </source>
</evidence>
<feature type="transmembrane region" description="Helical" evidence="7">
    <location>
        <begin position="108"/>
        <end position="128"/>
    </location>
</feature>
<accession>A0A1G7BII1</accession>
<gene>
    <name evidence="9" type="ORF">SAMN04488105_102200</name>
</gene>
<dbReference type="STRING" id="282683.SAMN04488105_102200"/>
<evidence type="ECO:0000259" key="8">
    <source>
        <dbReference type="PROSITE" id="PS50928"/>
    </source>
</evidence>
<dbReference type="InterPro" id="IPR035906">
    <property type="entry name" value="MetI-like_sf"/>
</dbReference>
<dbReference type="PROSITE" id="PS50928">
    <property type="entry name" value="ABC_TM1"/>
    <property type="match status" value="1"/>
</dbReference>
<comment type="similarity">
    <text evidence="7">Belongs to the binding-protein-dependent transport system permease family.</text>
</comment>
<evidence type="ECO:0000256" key="4">
    <source>
        <dbReference type="ARBA" id="ARBA00022692"/>
    </source>
</evidence>
<dbReference type="GO" id="GO:0005886">
    <property type="term" value="C:plasma membrane"/>
    <property type="evidence" value="ECO:0007669"/>
    <property type="project" value="UniProtKB-SubCell"/>
</dbReference>
<sequence length="295" mass="32798">MAHVTTMERENRRFGWLLTAPGLVLLAAVVLFPIVWAGITSFFNYSLIFPGYDDFAGLGNYAKAADDGEFLHSAWITLLFVVAVVGIQFVAGFVVALMLNDARRGKTVYYLILLCPLLINPVVVGLMWRMILHPTLGIVNWLLGTVGIEPVNWLGAPDMAFWTVVLVDIWHQVSFMVVLLLAGLSALPAEPYEAARVDGATPFQRFWHITLPMMKPVIVVTLLIRMIFAIKTYDIIYIMTRGGPGVATDLISYFIYRRAFVSLDLGEACAMAAMLLIVIAGLTAVLWRSMRQVQD</sequence>
<dbReference type="SUPFAM" id="SSF161098">
    <property type="entry name" value="MetI-like"/>
    <property type="match status" value="1"/>
</dbReference>
<dbReference type="EMBL" id="FNAV01000002">
    <property type="protein sequence ID" value="SDE26849.1"/>
    <property type="molecule type" value="Genomic_DNA"/>
</dbReference>
<feature type="transmembrane region" description="Helical" evidence="7">
    <location>
        <begin position="134"/>
        <end position="154"/>
    </location>
</feature>
<dbReference type="PANTHER" id="PTHR30193">
    <property type="entry name" value="ABC TRANSPORTER PERMEASE PROTEIN"/>
    <property type="match status" value="1"/>
</dbReference>
<feature type="transmembrane region" description="Helical" evidence="7">
    <location>
        <begin position="268"/>
        <end position="287"/>
    </location>
</feature>
<dbReference type="InterPro" id="IPR000515">
    <property type="entry name" value="MetI-like"/>
</dbReference>
<organism evidence="9 10">
    <name type="scientific">Salipiger thiooxidans</name>
    <dbReference type="NCBI Taxonomy" id="282683"/>
    <lineage>
        <taxon>Bacteria</taxon>
        <taxon>Pseudomonadati</taxon>
        <taxon>Pseudomonadota</taxon>
        <taxon>Alphaproteobacteria</taxon>
        <taxon>Rhodobacterales</taxon>
        <taxon>Roseobacteraceae</taxon>
        <taxon>Salipiger</taxon>
    </lineage>
</organism>
<feature type="transmembrane region" description="Helical" evidence="7">
    <location>
        <begin position="74"/>
        <end position="96"/>
    </location>
</feature>
<evidence type="ECO:0000256" key="3">
    <source>
        <dbReference type="ARBA" id="ARBA00022475"/>
    </source>
</evidence>
<dbReference type="CDD" id="cd06261">
    <property type="entry name" value="TM_PBP2"/>
    <property type="match status" value="1"/>
</dbReference>
<keyword evidence="4 7" id="KW-0812">Transmembrane</keyword>
<dbReference type="Pfam" id="PF00528">
    <property type="entry name" value="BPD_transp_1"/>
    <property type="match status" value="1"/>
</dbReference>
<dbReference type="Gene3D" id="1.10.3720.10">
    <property type="entry name" value="MetI-like"/>
    <property type="match status" value="1"/>
</dbReference>
<evidence type="ECO:0000256" key="2">
    <source>
        <dbReference type="ARBA" id="ARBA00022448"/>
    </source>
</evidence>
<dbReference type="PANTHER" id="PTHR30193:SF37">
    <property type="entry name" value="INNER MEMBRANE ABC TRANSPORTER PERMEASE PROTEIN YCJO"/>
    <property type="match status" value="1"/>
</dbReference>
<dbReference type="InterPro" id="IPR051393">
    <property type="entry name" value="ABC_transporter_permease"/>
</dbReference>
<keyword evidence="5 7" id="KW-1133">Transmembrane helix</keyword>
<feature type="transmembrane region" description="Helical" evidence="7">
    <location>
        <begin position="16"/>
        <end position="39"/>
    </location>
</feature>
<keyword evidence="3" id="KW-1003">Cell membrane</keyword>
<protein>
    <submittedName>
        <fullName evidence="9">Carbohydrate ABC transporter membrane protein 1, CUT1 family</fullName>
    </submittedName>
</protein>
<dbReference type="Proteomes" id="UP000198994">
    <property type="component" value="Unassembled WGS sequence"/>
</dbReference>
<feature type="transmembrane region" description="Helical" evidence="7">
    <location>
        <begin position="161"/>
        <end position="186"/>
    </location>
</feature>
<dbReference type="AlphaFoldDB" id="A0A1G7BII1"/>
<dbReference type="OrthoDB" id="9773727at2"/>
<name>A0A1G7BII1_9RHOB</name>
<feature type="transmembrane region" description="Helical" evidence="7">
    <location>
        <begin position="206"/>
        <end position="228"/>
    </location>
</feature>
<evidence type="ECO:0000313" key="10">
    <source>
        <dbReference type="Proteomes" id="UP000198994"/>
    </source>
</evidence>
<keyword evidence="6 7" id="KW-0472">Membrane</keyword>